<proteinExistence type="predicted"/>
<sequence length="198" mass="23255">MADSHMPRAGIFTLFHHRRRKLESLRGTTTSSQSIDPSLPPRTGVVTVPLPPFPLTPIQPPPSAPHLPTITRLCINHLLSTTWDERIVNHWTISHRHFLLQLYFIPFEGQSQRPLTRAESDFLDFFIKWWNLTMSRSEMPDPYGVFPHPFDVESEQSPWRERAQETARRRKSKMALRKGQLWDFGKRVCMGRKEFRSR</sequence>
<evidence type="ECO:0000313" key="1">
    <source>
        <dbReference type="EMBL" id="KAF2498843.1"/>
    </source>
</evidence>
<accession>A0A6A6R4Y6</accession>
<evidence type="ECO:0000313" key="2">
    <source>
        <dbReference type="Proteomes" id="UP000799750"/>
    </source>
</evidence>
<protein>
    <submittedName>
        <fullName evidence="1">Uncharacterized protein</fullName>
    </submittedName>
</protein>
<dbReference type="Proteomes" id="UP000799750">
    <property type="component" value="Unassembled WGS sequence"/>
</dbReference>
<name>A0A6A6R4Y6_9PEZI</name>
<keyword evidence="2" id="KW-1185">Reference proteome</keyword>
<gene>
    <name evidence="1" type="ORF">BU16DRAFT_306861</name>
</gene>
<dbReference type="AlphaFoldDB" id="A0A6A6R4Y6"/>
<dbReference type="OrthoDB" id="10400268at2759"/>
<organism evidence="1 2">
    <name type="scientific">Lophium mytilinum</name>
    <dbReference type="NCBI Taxonomy" id="390894"/>
    <lineage>
        <taxon>Eukaryota</taxon>
        <taxon>Fungi</taxon>
        <taxon>Dikarya</taxon>
        <taxon>Ascomycota</taxon>
        <taxon>Pezizomycotina</taxon>
        <taxon>Dothideomycetes</taxon>
        <taxon>Pleosporomycetidae</taxon>
        <taxon>Mytilinidiales</taxon>
        <taxon>Mytilinidiaceae</taxon>
        <taxon>Lophium</taxon>
    </lineage>
</organism>
<reference evidence="1" key="1">
    <citation type="journal article" date="2020" name="Stud. Mycol.">
        <title>101 Dothideomycetes genomes: a test case for predicting lifestyles and emergence of pathogens.</title>
        <authorList>
            <person name="Haridas S."/>
            <person name="Albert R."/>
            <person name="Binder M."/>
            <person name="Bloem J."/>
            <person name="Labutti K."/>
            <person name="Salamov A."/>
            <person name="Andreopoulos B."/>
            <person name="Baker S."/>
            <person name="Barry K."/>
            <person name="Bills G."/>
            <person name="Bluhm B."/>
            <person name="Cannon C."/>
            <person name="Castanera R."/>
            <person name="Culley D."/>
            <person name="Daum C."/>
            <person name="Ezra D."/>
            <person name="Gonzalez J."/>
            <person name="Henrissat B."/>
            <person name="Kuo A."/>
            <person name="Liang C."/>
            <person name="Lipzen A."/>
            <person name="Lutzoni F."/>
            <person name="Magnuson J."/>
            <person name="Mondo S."/>
            <person name="Nolan M."/>
            <person name="Ohm R."/>
            <person name="Pangilinan J."/>
            <person name="Park H.-J."/>
            <person name="Ramirez L."/>
            <person name="Alfaro M."/>
            <person name="Sun H."/>
            <person name="Tritt A."/>
            <person name="Yoshinaga Y."/>
            <person name="Zwiers L.-H."/>
            <person name="Turgeon B."/>
            <person name="Goodwin S."/>
            <person name="Spatafora J."/>
            <person name="Crous P."/>
            <person name="Grigoriev I."/>
        </authorList>
    </citation>
    <scope>NUCLEOTIDE SEQUENCE</scope>
    <source>
        <strain evidence="1">CBS 269.34</strain>
    </source>
</reference>
<dbReference type="EMBL" id="MU004185">
    <property type="protein sequence ID" value="KAF2498843.1"/>
    <property type="molecule type" value="Genomic_DNA"/>
</dbReference>